<proteinExistence type="predicted"/>
<keyword evidence="1" id="KW-1133">Transmembrane helix</keyword>
<feature type="transmembrane region" description="Helical" evidence="1">
    <location>
        <begin position="685"/>
        <end position="701"/>
    </location>
</feature>
<dbReference type="KEGG" id="gog:C1280_16640"/>
<keyword evidence="3" id="KW-1185">Reference proteome</keyword>
<feature type="transmembrane region" description="Helical" evidence="1">
    <location>
        <begin position="204"/>
        <end position="226"/>
    </location>
</feature>
<evidence type="ECO:0000256" key="1">
    <source>
        <dbReference type="SAM" id="Phobius"/>
    </source>
</evidence>
<feature type="transmembrane region" description="Helical" evidence="1">
    <location>
        <begin position="175"/>
        <end position="198"/>
    </location>
</feature>
<keyword evidence="1" id="KW-0812">Transmembrane</keyword>
<sequence>MTAPLFGILQLDRGDPWGYAELQGLVQAWLQDAGGFAAVGLAVYLLYALATPTDKSESERLRVPVSTWMLGMAALALVSYAIYLALIIFKKGEVPVPPPPPPGESPKPELPVWHGQAQAIALMIGGLFSLLGLCEPFVRDLYKILRRNVSFNSSGAKRFGHALGTYTTGLMSRRLLIAVGGAVAAYLAVGAVLFAIGAPQLTAIWAWLLAVGAGVALAALAVLMLFEAEGPVWAIAKLSFKEVIRKRVLWVFLIILLPALFPWQWFFPSKPSDELRNTTGTITFVLSILCLVPGVLLAALGIPDDIKSLNIFTIVSKPVERFEIVLGRFIGYVSLMTLVLLGLTGISVALIANTSVSPQARAETYKARVPHRGKLEFKSMLAQDRQEKKDFEGTNVGREFDYRRYIAGHPDSPQRGIWKFATVPTDLERPEGDRVPLEFTFDVYRMTKGEQDAGVLTNFTIATHNAPQRQPSKQEGAEWRWVDADQGADYAAAVQRLLTGALIDARLAARLKGGEPKTDQERAELRLAQRMKSLAEKLKANGVKVTEADGLVTTEPANVSDPRPGTPAWKAVSALAEEFGFFELRGKRVLDYTVMGIEVPAGLFRSANQGTPGKDERGQTLPRLAIYVKCESPGQLLGMAEPDLYLLRNELRYEVNFFKSMIGLWCRLCMFIGVAVAASTYLSGILAFLLSAGIYIIGLFTDHLTDLATGRNIGGPFQSLSQIVKAEQSTAQVTDSAGTRALMFGDKIAAWFFRRFQNLIPDVESFSWGHFVAEGFNINAEYLVVNLVVTAGYLLPWAVLAYYLMRNREVAA</sequence>
<dbReference type="AlphaFoldDB" id="A0A2Z3H4D8"/>
<feature type="transmembrane region" description="Helical" evidence="1">
    <location>
        <begin position="117"/>
        <end position="138"/>
    </location>
</feature>
<dbReference type="PANTHER" id="PTHR43471:SF10">
    <property type="entry name" value="SLL1107 PROTEIN"/>
    <property type="match status" value="1"/>
</dbReference>
<feature type="transmembrane region" description="Helical" evidence="1">
    <location>
        <begin position="782"/>
        <end position="805"/>
    </location>
</feature>
<name>A0A2Z3H4D8_9BACT</name>
<dbReference type="Proteomes" id="UP000245802">
    <property type="component" value="Chromosome"/>
</dbReference>
<dbReference type="RefSeq" id="WP_010049084.1">
    <property type="nucleotide sequence ID" value="NZ_CP025958.1"/>
</dbReference>
<feature type="transmembrane region" description="Helical" evidence="1">
    <location>
        <begin position="329"/>
        <end position="352"/>
    </location>
</feature>
<feature type="transmembrane region" description="Helical" evidence="1">
    <location>
        <begin position="247"/>
        <end position="267"/>
    </location>
</feature>
<dbReference type="EMBL" id="CP025958">
    <property type="protein sequence ID" value="AWM38456.1"/>
    <property type="molecule type" value="Genomic_DNA"/>
</dbReference>
<evidence type="ECO:0000313" key="3">
    <source>
        <dbReference type="Proteomes" id="UP000245802"/>
    </source>
</evidence>
<protein>
    <submittedName>
        <fullName evidence="2">ABC transporter permease</fullName>
    </submittedName>
</protein>
<keyword evidence="1" id="KW-0472">Membrane</keyword>
<dbReference type="OrthoDB" id="231083at2"/>
<reference evidence="2 3" key="1">
    <citation type="submission" date="2018-01" db="EMBL/GenBank/DDBJ databases">
        <title>G. obscuriglobus.</title>
        <authorList>
            <person name="Franke J."/>
            <person name="Blomberg W."/>
            <person name="Selmecki A."/>
        </authorList>
    </citation>
    <scope>NUCLEOTIDE SEQUENCE [LARGE SCALE GENOMIC DNA]</scope>
    <source>
        <strain evidence="2 3">DSM 5831</strain>
    </source>
</reference>
<evidence type="ECO:0000313" key="2">
    <source>
        <dbReference type="EMBL" id="AWM38456.1"/>
    </source>
</evidence>
<accession>A0A2Z3H4D8</accession>
<dbReference type="PANTHER" id="PTHR43471">
    <property type="entry name" value="ABC TRANSPORTER PERMEASE"/>
    <property type="match status" value="1"/>
</dbReference>
<feature type="transmembrane region" description="Helical" evidence="1">
    <location>
        <begin position="28"/>
        <end position="47"/>
    </location>
</feature>
<feature type="transmembrane region" description="Helical" evidence="1">
    <location>
        <begin position="68"/>
        <end position="89"/>
    </location>
</feature>
<organism evidence="2 3">
    <name type="scientific">Gemmata obscuriglobus</name>
    <dbReference type="NCBI Taxonomy" id="114"/>
    <lineage>
        <taxon>Bacteria</taxon>
        <taxon>Pseudomonadati</taxon>
        <taxon>Planctomycetota</taxon>
        <taxon>Planctomycetia</taxon>
        <taxon>Gemmatales</taxon>
        <taxon>Gemmataceae</taxon>
        <taxon>Gemmata</taxon>
    </lineage>
</organism>
<feature type="transmembrane region" description="Helical" evidence="1">
    <location>
        <begin position="279"/>
        <end position="302"/>
    </location>
</feature>
<gene>
    <name evidence="2" type="ORF">C1280_16640</name>
</gene>